<dbReference type="EMBL" id="CP100355">
    <property type="protein sequence ID" value="UTF54461.1"/>
    <property type="molecule type" value="Genomic_DNA"/>
</dbReference>
<sequence length="146" mass="16354">MIRGKDVAVSLLFVGSAAAAGYLLRSAGRRDPEARSKADVGARIVDDVPRNATVVDSSSRRLRRLPGVSRAIRRAVRNDAREEWEHVTLERDGSWEIVDAIRRSLPYYDGRDGEYNGVYVKHGDRVIVLDAIGWARIEGKEPVQER</sequence>
<dbReference type="Proteomes" id="UP001056855">
    <property type="component" value="Chromosome"/>
</dbReference>
<protein>
    <submittedName>
        <fullName evidence="1">Uncharacterized protein</fullName>
    </submittedName>
</protein>
<proteinExistence type="predicted"/>
<name>A0A9E7SWW8_9EURY</name>
<keyword evidence="2" id="KW-1185">Reference proteome</keyword>
<dbReference type="GeneID" id="73289192"/>
<accession>A0A9E7SWW8</accession>
<dbReference type="RefSeq" id="WP_254159122.1">
    <property type="nucleotide sequence ID" value="NZ_CP100355.1"/>
</dbReference>
<gene>
    <name evidence="1" type="ORF">NGM29_04060</name>
</gene>
<evidence type="ECO:0000313" key="1">
    <source>
        <dbReference type="EMBL" id="UTF54461.1"/>
    </source>
</evidence>
<organism evidence="1 2">
    <name type="scientific">Natronosalvus rutilus</name>
    <dbReference type="NCBI Taxonomy" id="2953753"/>
    <lineage>
        <taxon>Archaea</taxon>
        <taxon>Methanobacteriati</taxon>
        <taxon>Methanobacteriota</taxon>
        <taxon>Stenosarchaea group</taxon>
        <taxon>Halobacteria</taxon>
        <taxon>Halobacteriales</taxon>
        <taxon>Natrialbaceae</taxon>
        <taxon>Natronosalvus</taxon>
    </lineage>
</organism>
<dbReference type="AlphaFoldDB" id="A0A9E7SWW8"/>
<evidence type="ECO:0000313" key="2">
    <source>
        <dbReference type="Proteomes" id="UP001056855"/>
    </source>
</evidence>
<dbReference type="KEGG" id="sawl:NGM29_04060"/>
<reference evidence="1" key="1">
    <citation type="submission" date="2022-06" db="EMBL/GenBank/DDBJ databases">
        <title>Diverse halophilic archaea isolated from saline environments.</title>
        <authorList>
            <person name="Cui H.-L."/>
        </authorList>
    </citation>
    <scope>NUCLEOTIDE SEQUENCE</scope>
    <source>
        <strain evidence="1">WLHS1</strain>
    </source>
</reference>